<evidence type="ECO:0000256" key="1">
    <source>
        <dbReference type="ARBA" id="ARBA00005953"/>
    </source>
</evidence>
<dbReference type="Pfam" id="PF13279">
    <property type="entry name" value="4HBT_2"/>
    <property type="match status" value="1"/>
</dbReference>
<dbReference type="OrthoDB" id="9800856at2"/>
<dbReference type="Proteomes" id="UP000798488">
    <property type="component" value="Unassembled WGS sequence"/>
</dbReference>
<evidence type="ECO:0000313" key="3">
    <source>
        <dbReference type="EMBL" id="KAF1085124.1"/>
    </source>
</evidence>
<dbReference type="Gene3D" id="3.10.129.10">
    <property type="entry name" value="Hotdog Thioesterase"/>
    <property type="match status" value="1"/>
</dbReference>
<name>A0A9D3AYS9_9FIRM</name>
<dbReference type="GO" id="GO:0047617">
    <property type="term" value="F:fatty acyl-CoA hydrolase activity"/>
    <property type="evidence" value="ECO:0007669"/>
    <property type="project" value="TreeGrafter"/>
</dbReference>
<gene>
    <name evidence="3" type="primary">ybgC_1</name>
    <name evidence="3" type="ORF">SPSYN_01260</name>
</gene>
<dbReference type="RefSeq" id="WP_161821634.1">
    <property type="nucleotide sequence ID" value="NZ_LSRS01000003.1"/>
</dbReference>
<dbReference type="PANTHER" id="PTHR31793">
    <property type="entry name" value="4-HYDROXYBENZOYL-COA THIOESTERASE FAMILY MEMBER"/>
    <property type="match status" value="1"/>
</dbReference>
<dbReference type="CDD" id="cd00586">
    <property type="entry name" value="4HBT"/>
    <property type="match status" value="1"/>
</dbReference>
<dbReference type="PIRSF" id="PIRSF003230">
    <property type="entry name" value="YbgC"/>
    <property type="match status" value="1"/>
</dbReference>
<comment type="similarity">
    <text evidence="1">Belongs to the 4-hydroxybenzoyl-CoA thioesterase family.</text>
</comment>
<evidence type="ECO:0000256" key="2">
    <source>
        <dbReference type="ARBA" id="ARBA00022801"/>
    </source>
</evidence>
<dbReference type="InterPro" id="IPR050563">
    <property type="entry name" value="4-hydroxybenzoyl-CoA_TE"/>
</dbReference>
<evidence type="ECO:0000313" key="4">
    <source>
        <dbReference type="Proteomes" id="UP000798488"/>
    </source>
</evidence>
<sequence>METKTIFTVRYAETDQMGIVHHANYAVWFEMGRTDLLKNVGVAYSTIEAKGILLPLYEMSCKFIAPAKYEDEIAVLTSINNLSRVRISFAYKVTNAKLEKLLASGETMHAWTDKAFKPINVERKIPEIYSILSELTPIMENKH</sequence>
<keyword evidence="2 3" id="KW-0378">Hydrolase</keyword>
<dbReference type="EMBL" id="LSRS01000003">
    <property type="protein sequence ID" value="KAF1085124.1"/>
    <property type="molecule type" value="Genomic_DNA"/>
</dbReference>
<dbReference type="NCBIfam" id="TIGR00051">
    <property type="entry name" value="YbgC/FadM family acyl-CoA thioesterase"/>
    <property type="match status" value="1"/>
</dbReference>
<comment type="caution">
    <text evidence="3">The sequence shown here is derived from an EMBL/GenBank/DDBJ whole genome shotgun (WGS) entry which is preliminary data.</text>
</comment>
<dbReference type="EC" id="3.1.2.-" evidence="3"/>
<dbReference type="PANTHER" id="PTHR31793:SF27">
    <property type="entry name" value="NOVEL THIOESTERASE SUPERFAMILY DOMAIN AND SAPOSIN A-TYPE DOMAIN CONTAINING PROTEIN (0610012H03RIK)"/>
    <property type="match status" value="1"/>
</dbReference>
<proteinExistence type="inferred from homology"/>
<organism evidence="3 4">
    <name type="scientific">Sporotomaculum syntrophicum</name>
    <dbReference type="NCBI Taxonomy" id="182264"/>
    <lineage>
        <taxon>Bacteria</taxon>
        <taxon>Bacillati</taxon>
        <taxon>Bacillota</taxon>
        <taxon>Clostridia</taxon>
        <taxon>Eubacteriales</taxon>
        <taxon>Desulfallaceae</taxon>
        <taxon>Sporotomaculum</taxon>
    </lineage>
</organism>
<protein>
    <submittedName>
        <fullName evidence="3">Acyl-CoA thioester hydrolase YbgC</fullName>
        <ecNumber evidence="3">3.1.2.-</ecNumber>
    </submittedName>
</protein>
<dbReference type="AlphaFoldDB" id="A0A9D3AYS9"/>
<keyword evidence="4" id="KW-1185">Reference proteome</keyword>
<accession>A0A9D3AYS9</accession>
<dbReference type="InterPro" id="IPR006684">
    <property type="entry name" value="YbgC/YbaW"/>
</dbReference>
<dbReference type="SUPFAM" id="SSF54637">
    <property type="entry name" value="Thioesterase/thiol ester dehydrase-isomerase"/>
    <property type="match status" value="1"/>
</dbReference>
<dbReference type="InterPro" id="IPR029069">
    <property type="entry name" value="HotDog_dom_sf"/>
</dbReference>
<reference evidence="3" key="1">
    <citation type="submission" date="2016-02" db="EMBL/GenBank/DDBJ databases">
        <title>Draft Genome Sequence of Sporotomaculum syntrophicum Strain FB, a Syntrophic Benzoate Degrader.</title>
        <authorList>
            <person name="Nobu M.K."/>
            <person name="Narihiro T."/>
            <person name="Qiu Y.-L."/>
            <person name="Ohashi A."/>
            <person name="Liu W.-T."/>
            <person name="Yuji S."/>
        </authorList>
    </citation>
    <scope>NUCLEOTIDE SEQUENCE</scope>
    <source>
        <strain evidence="3">FB</strain>
    </source>
</reference>